<dbReference type="CDD" id="cd06257">
    <property type="entry name" value="DnaJ"/>
    <property type="match status" value="1"/>
</dbReference>
<dbReference type="InParanoid" id="A7RQP4"/>
<keyword evidence="4" id="KW-0143">Chaperone</keyword>
<dbReference type="CDD" id="cd23953">
    <property type="entry name" value="zuotin_NTD"/>
    <property type="match status" value="1"/>
</dbReference>
<dbReference type="CDD" id="cd00167">
    <property type="entry name" value="SANT"/>
    <property type="match status" value="1"/>
</dbReference>
<dbReference type="PROSITE" id="PS50090">
    <property type="entry name" value="MYB_LIKE"/>
    <property type="match status" value="1"/>
</dbReference>
<dbReference type="Pfam" id="PF21884">
    <property type="entry name" value="ZUO1-like_ZHD"/>
    <property type="match status" value="1"/>
</dbReference>
<sequence length="621" mass="71966">MGELPIAQEGDSTVVLSRLSAHVVQAVEPVGRWYEAYITRRQHSTSSHHSLGSDSDDSSSSDESLDSETEDDAFLLTLDPKEWKNQDHYRVMGLTKLRHRASEDQIKKAYKKKVLQHHPDKQSGHKQTKPVLNEDFFTCLTKAHEILSNRTKRRAYDSVDPLFDDAVPSVNAQSKANFYETFGPVIESNARWSNTEPVPLLGHENSTFEEVDKFYSFWYDFDSWREFSYLDEEEKEKGENRDERRWIEKENRAMRQKRKKEEIKRLRTLVDNVYACDPRIKKFKEEEKERKLAEKKAKEDAAKAAAEEKERQRQEALEAERLAKEKEEQLAKEKATQAKKEKEKLKAAMKKERKSIRATCKNYDYFVTEEAEKIEEMQILDKLLEDLSLEGLQTFREDMNKAGNKDKAKSVYEKQLQALKDRRKQDEESKKIAALRAKKEMEVKEEADQEWSDEQLQLLVKAVNLFPAGTVSRWRVIADYVNDHAKTGNKREPKHVIVKVKSLKKIDPTQIENVNKKAFAKFDLSHTQGKASEESVPTVRYELENAAAASAPPEKPEKPWSSDDQKLLEAALRAIPASTPERWDRVAESVPGRTKKECMKRYKELVEMIKAKKAAQTKQAK</sequence>
<dbReference type="InterPro" id="IPR042569">
    <property type="entry name" value="RAC_head_sf"/>
</dbReference>
<proteinExistence type="predicted"/>
<evidence type="ECO:0000256" key="3">
    <source>
        <dbReference type="ARBA" id="ARBA00022737"/>
    </source>
</evidence>
<dbReference type="Pfam" id="PF00226">
    <property type="entry name" value="DnaJ"/>
    <property type="match status" value="1"/>
</dbReference>
<dbReference type="InterPro" id="IPR036869">
    <property type="entry name" value="J_dom_sf"/>
</dbReference>
<reference evidence="9 10" key="1">
    <citation type="journal article" date="2007" name="Science">
        <title>Sea anemone genome reveals ancestral eumetazoan gene repertoire and genomic organization.</title>
        <authorList>
            <person name="Putnam N.H."/>
            <person name="Srivastava M."/>
            <person name="Hellsten U."/>
            <person name="Dirks B."/>
            <person name="Chapman J."/>
            <person name="Salamov A."/>
            <person name="Terry A."/>
            <person name="Shapiro H."/>
            <person name="Lindquist E."/>
            <person name="Kapitonov V.V."/>
            <person name="Jurka J."/>
            <person name="Genikhovich G."/>
            <person name="Grigoriev I.V."/>
            <person name="Lucas S.M."/>
            <person name="Steele R.E."/>
            <person name="Finnerty J.R."/>
            <person name="Technau U."/>
            <person name="Martindale M.Q."/>
            <person name="Rokhsar D.S."/>
        </authorList>
    </citation>
    <scope>NUCLEOTIDE SEQUENCE [LARGE SCALE GENOMIC DNA]</scope>
    <source>
        <strain evidence="10">CH2 X CH6</strain>
    </source>
</reference>
<dbReference type="Gene3D" id="1.10.10.60">
    <property type="entry name" value="Homeodomain-like"/>
    <property type="match status" value="2"/>
</dbReference>
<evidence type="ECO:0000313" key="9">
    <source>
        <dbReference type="EMBL" id="EDO46145.1"/>
    </source>
</evidence>
<keyword evidence="10" id="KW-1185">Reference proteome</keyword>
<dbReference type="SUPFAM" id="SSF46565">
    <property type="entry name" value="Chaperone J-domain"/>
    <property type="match status" value="1"/>
</dbReference>
<dbReference type="InterPro" id="IPR054076">
    <property type="entry name" value="ZUO1-like_ZHD"/>
</dbReference>
<dbReference type="Pfam" id="PF16717">
    <property type="entry name" value="RAC_head"/>
    <property type="match status" value="1"/>
</dbReference>
<keyword evidence="5" id="KW-0539">Nucleus</keyword>
<dbReference type="GO" id="GO:0051083">
    <property type="term" value="P:'de novo' cotranslational protein folding"/>
    <property type="evidence" value="ECO:0000318"/>
    <property type="project" value="GO_Central"/>
</dbReference>
<dbReference type="PANTHER" id="PTHR43999">
    <property type="entry name" value="DNAJ HOMOLOG SUBFAMILY C MEMBER 2"/>
    <property type="match status" value="1"/>
</dbReference>
<evidence type="ECO:0000259" key="8">
    <source>
        <dbReference type="PROSITE" id="PS50090"/>
    </source>
</evidence>
<dbReference type="GO" id="GO:0005829">
    <property type="term" value="C:cytosol"/>
    <property type="evidence" value="ECO:0000318"/>
    <property type="project" value="GO_Central"/>
</dbReference>
<dbReference type="GO" id="GO:0043022">
    <property type="term" value="F:ribosome binding"/>
    <property type="evidence" value="ECO:0000318"/>
    <property type="project" value="GO_Central"/>
</dbReference>
<protein>
    <submittedName>
        <fullName evidence="9">Uncharacterized protein</fullName>
    </submittedName>
</protein>
<dbReference type="SMART" id="SM00271">
    <property type="entry name" value="DnaJ"/>
    <property type="match status" value="1"/>
</dbReference>
<evidence type="ECO:0000256" key="6">
    <source>
        <dbReference type="SAM" id="MobiDB-lite"/>
    </source>
</evidence>
<dbReference type="InterPro" id="IPR009057">
    <property type="entry name" value="Homeodomain-like_sf"/>
</dbReference>
<evidence type="ECO:0000256" key="2">
    <source>
        <dbReference type="ARBA" id="ARBA00022490"/>
    </source>
</evidence>
<dbReference type="STRING" id="45351.A7RQP4"/>
<feature type="domain" description="J" evidence="7">
    <location>
        <begin position="87"/>
        <end position="160"/>
    </location>
</feature>
<dbReference type="Gene3D" id="1.10.287.110">
    <property type="entry name" value="DnaJ domain"/>
    <property type="match status" value="1"/>
</dbReference>
<dbReference type="InterPro" id="IPR001623">
    <property type="entry name" value="DnaJ_domain"/>
</dbReference>
<dbReference type="InterPro" id="IPR044634">
    <property type="entry name" value="Zuotin/DnaJC2"/>
</dbReference>
<dbReference type="InterPro" id="IPR001005">
    <property type="entry name" value="SANT/Myb"/>
</dbReference>
<dbReference type="eggNOG" id="KOG0724">
    <property type="taxonomic scope" value="Eukaryota"/>
</dbReference>
<feature type="region of interest" description="Disordered" evidence="6">
    <location>
        <begin position="294"/>
        <end position="351"/>
    </location>
</feature>
<evidence type="ECO:0000256" key="5">
    <source>
        <dbReference type="ARBA" id="ARBA00023242"/>
    </source>
</evidence>
<dbReference type="PANTHER" id="PTHR43999:SF1">
    <property type="entry name" value="DNAJ HOMOLOG SUBFAMILY C MEMBER 2"/>
    <property type="match status" value="1"/>
</dbReference>
<dbReference type="PROSITE" id="PS50076">
    <property type="entry name" value="DNAJ_2"/>
    <property type="match status" value="1"/>
</dbReference>
<dbReference type="InterPro" id="IPR032003">
    <property type="entry name" value="RAC_head"/>
</dbReference>
<organism evidence="9 10">
    <name type="scientific">Nematostella vectensis</name>
    <name type="common">Starlet sea anemone</name>
    <dbReference type="NCBI Taxonomy" id="45351"/>
    <lineage>
        <taxon>Eukaryota</taxon>
        <taxon>Metazoa</taxon>
        <taxon>Cnidaria</taxon>
        <taxon>Anthozoa</taxon>
        <taxon>Hexacorallia</taxon>
        <taxon>Actiniaria</taxon>
        <taxon>Edwardsiidae</taxon>
        <taxon>Nematostella</taxon>
    </lineage>
</organism>
<dbReference type="OMA" id="SFWYDFD"/>
<dbReference type="PROSITE" id="PS00636">
    <property type="entry name" value="DNAJ_1"/>
    <property type="match status" value="1"/>
</dbReference>
<dbReference type="HOGENOM" id="CLU_019916_0_0_1"/>
<evidence type="ECO:0000256" key="4">
    <source>
        <dbReference type="ARBA" id="ARBA00023186"/>
    </source>
</evidence>
<dbReference type="SUPFAM" id="SSF46689">
    <property type="entry name" value="Homeodomain-like"/>
    <property type="match status" value="2"/>
</dbReference>
<dbReference type="FunFam" id="1.10.10.60:FF:000180">
    <property type="entry name" value="DnaJ (Hsp40) homolog, subfamily C, member 2"/>
    <property type="match status" value="1"/>
</dbReference>
<feature type="compositionally biased region" description="Acidic residues" evidence="6">
    <location>
        <begin position="54"/>
        <end position="66"/>
    </location>
</feature>
<dbReference type="AlphaFoldDB" id="A7RQP4"/>
<accession>A7RQP4</accession>
<dbReference type="Proteomes" id="UP000001593">
    <property type="component" value="Unassembled WGS sequence"/>
</dbReference>
<dbReference type="Pfam" id="PF23082">
    <property type="entry name" value="Myb_DNA-binding_2"/>
    <property type="match status" value="2"/>
</dbReference>
<dbReference type="InterPro" id="IPR018253">
    <property type="entry name" value="DnaJ_domain_CS"/>
</dbReference>
<gene>
    <name evidence="9" type="ORF">NEMVEDRAFT_v1g240013</name>
</gene>
<dbReference type="PhylomeDB" id="A7RQP4"/>
<dbReference type="PRINTS" id="PR00625">
    <property type="entry name" value="JDOMAIN"/>
</dbReference>
<keyword evidence="3" id="KW-0677">Repeat</keyword>
<feature type="compositionally biased region" description="Basic and acidic residues" evidence="6">
    <location>
        <begin position="294"/>
        <end position="350"/>
    </location>
</feature>
<feature type="domain" description="Myb-like" evidence="8">
    <location>
        <begin position="552"/>
        <end position="606"/>
    </location>
</feature>
<dbReference type="SMART" id="SM00717">
    <property type="entry name" value="SANT"/>
    <property type="match status" value="2"/>
</dbReference>
<dbReference type="GO" id="GO:0030544">
    <property type="term" value="F:Hsp70 protein binding"/>
    <property type="evidence" value="ECO:0000318"/>
    <property type="project" value="GO_Central"/>
</dbReference>
<evidence type="ECO:0000256" key="1">
    <source>
        <dbReference type="ARBA" id="ARBA00004496"/>
    </source>
</evidence>
<feature type="region of interest" description="Disordered" evidence="6">
    <location>
        <begin position="44"/>
        <end position="66"/>
    </location>
</feature>
<comment type="subcellular location">
    <subcellularLocation>
        <location evidence="1">Cytoplasm</location>
    </subcellularLocation>
</comment>
<dbReference type="Gene3D" id="1.10.8.840">
    <property type="entry name" value="Ribosome-associated complex head domain"/>
    <property type="match status" value="1"/>
</dbReference>
<name>A7RQP4_NEMVE</name>
<evidence type="ECO:0000313" key="10">
    <source>
        <dbReference type="Proteomes" id="UP000001593"/>
    </source>
</evidence>
<feature type="compositionally biased region" description="Low complexity" evidence="6">
    <location>
        <begin position="44"/>
        <end position="53"/>
    </location>
</feature>
<dbReference type="GO" id="GO:0006450">
    <property type="term" value="P:regulation of translational fidelity"/>
    <property type="evidence" value="ECO:0007669"/>
    <property type="project" value="InterPro"/>
</dbReference>
<evidence type="ECO:0000259" key="7">
    <source>
        <dbReference type="PROSITE" id="PS50076"/>
    </source>
</evidence>
<dbReference type="EMBL" id="DS469529">
    <property type="protein sequence ID" value="EDO46145.1"/>
    <property type="molecule type" value="Genomic_DNA"/>
</dbReference>
<keyword evidence="2" id="KW-0963">Cytoplasm</keyword>